<dbReference type="STRING" id="1586287.BBK82_39155"/>
<feature type="transmembrane region" description="Helical" evidence="9">
    <location>
        <begin position="209"/>
        <end position="228"/>
    </location>
</feature>
<evidence type="ECO:0000256" key="3">
    <source>
        <dbReference type="ARBA" id="ARBA00022475"/>
    </source>
</evidence>
<keyword evidence="3" id="KW-1003">Cell membrane</keyword>
<keyword evidence="5 9" id="KW-0812">Transmembrane</keyword>
<dbReference type="OrthoDB" id="7947581at2"/>
<dbReference type="PANTHER" id="PTHR32196">
    <property type="entry name" value="ABC TRANSPORTER PERMEASE PROTEIN YPHD-RELATED-RELATED"/>
    <property type="match status" value="1"/>
</dbReference>
<dbReference type="AlphaFoldDB" id="A0A1B2HTS4"/>
<evidence type="ECO:0000256" key="4">
    <source>
        <dbReference type="ARBA" id="ARBA00022519"/>
    </source>
</evidence>
<dbReference type="GO" id="GO:0005886">
    <property type="term" value="C:plasma membrane"/>
    <property type="evidence" value="ECO:0007669"/>
    <property type="project" value="UniProtKB-SubCell"/>
</dbReference>
<evidence type="ECO:0000313" key="10">
    <source>
        <dbReference type="EMBL" id="ANZ41113.1"/>
    </source>
</evidence>
<feature type="transmembrane region" description="Helical" evidence="9">
    <location>
        <begin position="240"/>
        <end position="257"/>
    </location>
</feature>
<feature type="transmembrane region" description="Helical" evidence="9">
    <location>
        <begin position="264"/>
        <end position="283"/>
    </location>
</feature>
<feature type="transmembrane region" description="Helical" evidence="9">
    <location>
        <begin position="90"/>
        <end position="110"/>
    </location>
</feature>
<evidence type="ECO:0000256" key="2">
    <source>
        <dbReference type="ARBA" id="ARBA00022448"/>
    </source>
</evidence>
<comment type="subcellular location">
    <subcellularLocation>
        <location evidence="1">Cell membrane</location>
        <topology evidence="1">Multi-pass membrane protein</topology>
    </subcellularLocation>
</comment>
<accession>A0A1B2HTS4</accession>
<dbReference type="Pfam" id="PF02653">
    <property type="entry name" value="BPD_transp_2"/>
    <property type="match status" value="1"/>
</dbReference>
<organism evidence="10 11">
    <name type="scientific">Lentzea guizhouensis</name>
    <dbReference type="NCBI Taxonomy" id="1586287"/>
    <lineage>
        <taxon>Bacteria</taxon>
        <taxon>Bacillati</taxon>
        <taxon>Actinomycetota</taxon>
        <taxon>Actinomycetes</taxon>
        <taxon>Pseudonocardiales</taxon>
        <taxon>Pseudonocardiaceae</taxon>
        <taxon>Lentzea</taxon>
    </lineage>
</organism>
<keyword evidence="11" id="KW-1185">Reference proteome</keyword>
<reference evidence="10 11" key="1">
    <citation type="submission" date="2016-07" db="EMBL/GenBank/DDBJ databases">
        <title>Complete genome sequence of the Lentzea guizhouensis DHS C013.</title>
        <authorList>
            <person name="Cao C."/>
        </authorList>
    </citation>
    <scope>NUCLEOTIDE SEQUENCE [LARGE SCALE GENOMIC DNA]</scope>
    <source>
        <strain evidence="10 11">DHS C013</strain>
    </source>
</reference>
<dbReference type="RefSeq" id="WP_065919450.1">
    <property type="nucleotide sequence ID" value="NZ_CP016793.1"/>
</dbReference>
<feature type="transmembrane region" description="Helical" evidence="9">
    <location>
        <begin position="36"/>
        <end position="59"/>
    </location>
</feature>
<evidence type="ECO:0000256" key="7">
    <source>
        <dbReference type="ARBA" id="ARBA00023136"/>
    </source>
</evidence>
<feature type="transmembrane region" description="Helical" evidence="9">
    <location>
        <begin position="117"/>
        <end position="140"/>
    </location>
</feature>
<dbReference type="EMBL" id="CP016793">
    <property type="protein sequence ID" value="ANZ41113.1"/>
    <property type="molecule type" value="Genomic_DNA"/>
</dbReference>
<evidence type="ECO:0000256" key="1">
    <source>
        <dbReference type="ARBA" id="ARBA00004651"/>
    </source>
</evidence>
<evidence type="ECO:0000256" key="9">
    <source>
        <dbReference type="SAM" id="Phobius"/>
    </source>
</evidence>
<dbReference type="InterPro" id="IPR001851">
    <property type="entry name" value="ABC_transp_permease"/>
</dbReference>
<gene>
    <name evidence="10" type="ORF">BBK82_39155</name>
</gene>
<feature type="transmembrane region" description="Helical" evidence="9">
    <location>
        <begin position="289"/>
        <end position="307"/>
    </location>
</feature>
<dbReference type="CDD" id="cd06579">
    <property type="entry name" value="TM_PBP1_transp_AraH_like"/>
    <property type="match status" value="1"/>
</dbReference>
<dbReference type="GO" id="GO:0022857">
    <property type="term" value="F:transmembrane transporter activity"/>
    <property type="evidence" value="ECO:0007669"/>
    <property type="project" value="InterPro"/>
</dbReference>
<evidence type="ECO:0000256" key="8">
    <source>
        <dbReference type="ARBA" id="ARBA00039381"/>
    </source>
</evidence>
<feature type="transmembrane region" description="Helical" evidence="9">
    <location>
        <begin position="160"/>
        <end position="178"/>
    </location>
</feature>
<sequence>MRSLLRWETALVFLLVVVALGGQVSTDGAFLSGGNLFYLGLDIGEIALIALPLTLVIVAGEIDLSVASVLGLSSALIGWFWNAGWPLETILPVVIFIGALAGAVNGLLVTRLGLPSLAVTIGTLALYRGLALVVLGDTAVADFPAAYTAFGTTPVPGTNIPYPIALAALLAVLFGIALHASSFGRSVFAIGANEEGARFSGIRVKRIKLSLFVLAGAVAAIAGVVYTFRFSSARADNGLGLELAVVAAVLLGGVSIFGGKGSLFGVLAGVLLLGGLRNLLILQDTSTEVLTIVTGLLLLVSVLAPSITRRLATLRKATT</sequence>
<evidence type="ECO:0000256" key="6">
    <source>
        <dbReference type="ARBA" id="ARBA00022989"/>
    </source>
</evidence>
<feature type="transmembrane region" description="Helical" evidence="9">
    <location>
        <begin position="66"/>
        <end position="84"/>
    </location>
</feature>
<dbReference type="PANTHER" id="PTHR32196:SF71">
    <property type="entry name" value="AUTOINDUCER 2 IMPORT SYSTEM PERMEASE PROTEIN LSRD"/>
    <property type="match status" value="1"/>
</dbReference>
<keyword evidence="4" id="KW-0997">Cell inner membrane</keyword>
<dbReference type="KEGG" id="led:BBK82_39155"/>
<evidence type="ECO:0000313" key="11">
    <source>
        <dbReference type="Proteomes" id="UP000093053"/>
    </source>
</evidence>
<proteinExistence type="predicted"/>
<keyword evidence="7 9" id="KW-0472">Membrane</keyword>
<dbReference type="Proteomes" id="UP000093053">
    <property type="component" value="Chromosome"/>
</dbReference>
<keyword evidence="2" id="KW-0813">Transport</keyword>
<protein>
    <recommendedName>
        <fullName evidence="8">Autoinducer 2 import system permease protein LsrD</fullName>
    </recommendedName>
</protein>
<evidence type="ECO:0000256" key="5">
    <source>
        <dbReference type="ARBA" id="ARBA00022692"/>
    </source>
</evidence>
<name>A0A1B2HTS4_9PSEU</name>
<keyword evidence="6 9" id="KW-1133">Transmembrane helix</keyword>